<gene>
    <name evidence="1" type="ORF">J2Z70_004610</name>
</gene>
<keyword evidence="2" id="KW-1185">Reference proteome</keyword>
<accession>A0ABS4NYG1</accession>
<comment type="caution">
    <text evidence="1">The sequence shown here is derived from an EMBL/GenBank/DDBJ whole genome shotgun (WGS) entry which is preliminary data.</text>
</comment>
<evidence type="ECO:0000313" key="1">
    <source>
        <dbReference type="EMBL" id="MBP2114444.1"/>
    </source>
</evidence>
<name>A0ABS4NYG1_9BACL</name>
<organism evidence="1 2">
    <name type="scientific">Paenibacillus silagei</name>
    <dbReference type="NCBI Taxonomy" id="1670801"/>
    <lineage>
        <taxon>Bacteria</taxon>
        <taxon>Bacillati</taxon>
        <taxon>Bacillota</taxon>
        <taxon>Bacilli</taxon>
        <taxon>Bacillales</taxon>
        <taxon>Paenibacillaceae</taxon>
        <taxon>Paenibacillus</taxon>
    </lineage>
</organism>
<evidence type="ECO:0000313" key="2">
    <source>
        <dbReference type="Proteomes" id="UP000773462"/>
    </source>
</evidence>
<dbReference type="Proteomes" id="UP000773462">
    <property type="component" value="Unassembled WGS sequence"/>
</dbReference>
<dbReference type="EMBL" id="JAGGLV010000017">
    <property type="protein sequence ID" value="MBP2114444.1"/>
    <property type="molecule type" value="Genomic_DNA"/>
</dbReference>
<reference evidence="1 2" key="1">
    <citation type="submission" date="2021-03" db="EMBL/GenBank/DDBJ databases">
        <title>Genomic Encyclopedia of Type Strains, Phase IV (KMG-IV): sequencing the most valuable type-strain genomes for metagenomic binning, comparative biology and taxonomic classification.</title>
        <authorList>
            <person name="Goeker M."/>
        </authorList>
    </citation>
    <scope>NUCLEOTIDE SEQUENCE [LARGE SCALE GENOMIC DNA]</scope>
    <source>
        <strain evidence="1 2">DSM 101953</strain>
    </source>
</reference>
<evidence type="ECO:0008006" key="3">
    <source>
        <dbReference type="Google" id="ProtNLM"/>
    </source>
</evidence>
<proteinExistence type="predicted"/>
<protein>
    <recommendedName>
        <fullName evidence="3">DUF4330 domain-containing protein</fullName>
    </recommendedName>
</protein>
<sequence>MRLRWNRRVLGILAVSTLVIAAGIMVVVQLNNNYGVLGLVAQLQSFRVTVDNQSDFELSILETGVVTGASAEASVDEVGKILKSGKTVKIKPRLSLSGEGGVYLKYSDPREPDVPKTIGVCSYTETLSGYSKVIITNDKVTVKEKCS</sequence>